<comment type="function">
    <text evidence="9 11">Required for efficient N-glycosylation. Necessary for maintaining optimal levels of dolichol-linked oligosaccharides. Hydrolyzes dolichyl pyrophosphate at a very high rate and dolichyl monophosphate at a much lower rate. Does not act on phosphatidate.</text>
</comment>
<keyword evidence="5 11" id="KW-0378">Hydrolase</keyword>
<keyword evidence="7 11" id="KW-1133">Transmembrane helix</keyword>
<dbReference type="Proteomes" id="UP000678393">
    <property type="component" value="Unassembled WGS sequence"/>
</dbReference>
<comment type="caution">
    <text evidence="13">The sequence shown here is derived from an EMBL/GenBank/DDBJ whole genome shotgun (WGS) entry which is preliminary data.</text>
</comment>
<evidence type="ECO:0000256" key="3">
    <source>
        <dbReference type="ARBA" id="ARBA00005518"/>
    </source>
</evidence>
<feature type="transmembrane region" description="Helical" evidence="11">
    <location>
        <begin position="105"/>
        <end position="124"/>
    </location>
</feature>
<evidence type="ECO:0000313" key="14">
    <source>
        <dbReference type="Proteomes" id="UP000678393"/>
    </source>
</evidence>
<evidence type="ECO:0000256" key="5">
    <source>
        <dbReference type="ARBA" id="ARBA00022801"/>
    </source>
</evidence>
<dbReference type="AlphaFoldDB" id="A0A8S3YZH8"/>
<comment type="similarity">
    <text evidence="3 11">Belongs to the dolichyldiphosphatase family.</text>
</comment>
<evidence type="ECO:0000256" key="8">
    <source>
        <dbReference type="ARBA" id="ARBA00023136"/>
    </source>
</evidence>
<keyword evidence="6 11" id="KW-0256">Endoplasmic reticulum</keyword>
<dbReference type="Pfam" id="PF01569">
    <property type="entry name" value="PAP2"/>
    <property type="match status" value="1"/>
</dbReference>
<reference evidence="13" key="1">
    <citation type="submission" date="2021-04" db="EMBL/GenBank/DDBJ databases">
        <authorList>
            <consortium name="Molecular Ecology Group"/>
        </authorList>
    </citation>
    <scope>NUCLEOTIDE SEQUENCE</scope>
</reference>
<dbReference type="InterPro" id="IPR000326">
    <property type="entry name" value="PAP2/HPO"/>
</dbReference>
<comment type="catalytic activity">
    <reaction evidence="10 11">
        <text>a di-trans,poly-cis-dolichyl diphosphate + H2O = a di-trans,poly-cis-dolichyl phosphate + phosphate + H(+)</text>
        <dbReference type="Rhea" id="RHEA:14385"/>
        <dbReference type="Rhea" id="RHEA-COMP:19498"/>
        <dbReference type="Rhea" id="RHEA-COMP:19506"/>
        <dbReference type="ChEBI" id="CHEBI:15377"/>
        <dbReference type="ChEBI" id="CHEBI:15378"/>
        <dbReference type="ChEBI" id="CHEBI:43474"/>
        <dbReference type="ChEBI" id="CHEBI:57497"/>
        <dbReference type="ChEBI" id="CHEBI:57683"/>
        <dbReference type="EC" id="3.6.1.43"/>
    </reaction>
</comment>
<feature type="transmembrane region" description="Helical" evidence="11">
    <location>
        <begin position="33"/>
        <end position="58"/>
    </location>
</feature>
<dbReference type="SUPFAM" id="SSF48317">
    <property type="entry name" value="Acid phosphatase/Vanadium-dependent haloperoxidase"/>
    <property type="match status" value="1"/>
</dbReference>
<dbReference type="SMART" id="SM00014">
    <property type="entry name" value="acidPPc"/>
    <property type="match status" value="1"/>
</dbReference>
<accession>A0A8S3YZH8</accession>
<dbReference type="GO" id="GO:0005789">
    <property type="term" value="C:endoplasmic reticulum membrane"/>
    <property type="evidence" value="ECO:0007669"/>
    <property type="project" value="UniProtKB-SubCell"/>
</dbReference>
<evidence type="ECO:0000256" key="1">
    <source>
        <dbReference type="ARBA" id="ARBA00004477"/>
    </source>
</evidence>
<evidence type="ECO:0000256" key="7">
    <source>
        <dbReference type="ARBA" id="ARBA00022989"/>
    </source>
</evidence>
<dbReference type="PANTHER" id="PTHR11247:SF1">
    <property type="entry name" value="DOLICHYLDIPHOSPHATASE 1"/>
    <property type="match status" value="1"/>
</dbReference>
<name>A0A8S3YZH8_9EUPU</name>
<dbReference type="GO" id="GO:0006487">
    <property type="term" value="P:protein N-linked glycosylation"/>
    <property type="evidence" value="ECO:0007669"/>
    <property type="project" value="UniProtKB-UniRule"/>
</dbReference>
<dbReference type="OrthoDB" id="302705at2759"/>
<evidence type="ECO:0000256" key="6">
    <source>
        <dbReference type="ARBA" id="ARBA00022824"/>
    </source>
</evidence>
<dbReference type="GO" id="GO:0047874">
    <property type="term" value="F:dolichyldiphosphatase activity"/>
    <property type="evidence" value="ECO:0007669"/>
    <property type="project" value="UniProtKB-UniRule"/>
</dbReference>
<dbReference type="EMBL" id="CAJHNH020001280">
    <property type="protein sequence ID" value="CAG5122414.1"/>
    <property type="molecule type" value="Genomic_DNA"/>
</dbReference>
<dbReference type="InterPro" id="IPR039667">
    <property type="entry name" value="Dolichyldiphosphatase_PAP2"/>
</dbReference>
<proteinExistence type="inferred from homology"/>
<dbReference type="GO" id="GO:0008610">
    <property type="term" value="P:lipid biosynthetic process"/>
    <property type="evidence" value="ECO:0007669"/>
    <property type="project" value="TreeGrafter"/>
</dbReference>
<dbReference type="EC" id="3.6.1.43" evidence="11"/>
<evidence type="ECO:0000256" key="10">
    <source>
        <dbReference type="ARBA" id="ARBA00047349"/>
    </source>
</evidence>
<keyword evidence="14" id="KW-1185">Reference proteome</keyword>
<evidence type="ECO:0000256" key="2">
    <source>
        <dbReference type="ARBA" id="ARBA00004922"/>
    </source>
</evidence>
<feature type="domain" description="Phosphatidic acid phosphatase type 2/haloperoxidase" evidence="12">
    <location>
        <begin position="62"/>
        <end position="182"/>
    </location>
</feature>
<evidence type="ECO:0000259" key="12">
    <source>
        <dbReference type="SMART" id="SM00014"/>
    </source>
</evidence>
<comment type="pathway">
    <text evidence="2 11">Protein modification; protein glycosylation.</text>
</comment>
<feature type="transmembrane region" description="Helical" evidence="11">
    <location>
        <begin position="164"/>
        <end position="189"/>
    </location>
</feature>
<organism evidence="13 14">
    <name type="scientific">Candidula unifasciata</name>
    <dbReference type="NCBI Taxonomy" id="100452"/>
    <lineage>
        <taxon>Eukaryota</taxon>
        <taxon>Metazoa</taxon>
        <taxon>Spiralia</taxon>
        <taxon>Lophotrochozoa</taxon>
        <taxon>Mollusca</taxon>
        <taxon>Gastropoda</taxon>
        <taxon>Heterobranchia</taxon>
        <taxon>Euthyneura</taxon>
        <taxon>Panpulmonata</taxon>
        <taxon>Eupulmonata</taxon>
        <taxon>Stylommatophora</taxon>
        <taxon>Helicina</taxon>
        <taxon>Helicoidea</taxon>
        <taxon>Geomitridae</taxon>
        <taxon>Candidula</taxon>
    </lineage>
</organism>
<dbReference type="Gene3D" id="1.20.144.10">
    <property type="entry name" value="Phosphatidic acid phosphatase type 2/haloperoxidase"/>
    <property type="match status" value="1"/>
</dbReference>
<dbReference type="CDD" id="cd03382">
    <property type="entry name" value="PAP2_dolichyldiphosphatase"/>
    <property type="match status" value="1"/>
</dbReference>
<dbReference type="FunFam" id="1.20.144.10:FF:000003">
    <property type="entry name" value="Dolichyldiphosphatase 1"/>
    <property type="match status" value="1"/>
</dbReference>
<evidence type="ECO:0000256" key="9">
    <source>
        <dbReference type="ARBA" id="ARBA00024907"/>
    </source>
</evidence>
<sequence length="241" mass="27875">MAEEAVADESDLFNPLDWKPVSFTHVEFPKGDFVGFILAWVSLSPFILIISFMTLIVFRRDLHTMAFLVGLGLDEILNLLIKHAIREPRPLRGRHNLYTEYGMPSSHAQFMWFFSSYFTLFLLVRLYRNQSLIDDLWKCVSAALSVFMALLVSWSRVYLRYHSISQVLCGGFLGCLLGVLWFGTVHFVLTPFFPIISNSPVGEILMVRDSTLIPHVMWFEYTCSRSEARSRQRKMSSRKSQ</sequence>
<feature type="transmembrane region" description="Helical" evidence="11">
    <location>
        <begin position="136"/>
        <end position="158"/>
    </location>
</feature>
<evidence type="ECO:0000256" key="11">
    <source>
        <dbReference type="RuleBase" id="RU367078"/>
    </source>
</evidence>
<gene>
    <name evidence="13" type="ORF">CUNI_LOCUS7972</name>
</gene>
<evidence type="ECO:0000313" key="13">
    <source>
        <dbReference type="EMBL" id="CAG5122414.1"/>
    </source>
</evidence>
<protein>
    <recommendedName>
        <fullName evidence="11">Dolichyldiphosphatase</fullName>
        <ecNumber evidence="11">3.6.1.43</ecNumber>
    </recommendedName>
</protein>
<keyword evidence="8 11" id="KW-0472">Membrane</keyword>
<comment type="subcellular location">
    <subcellularLocation>
        <location evidence="1 11">Endoplasmic reticulum membrane</location>
        <topology evidence="1 11">Multi-pass membrane protein</topology>
    </subcellularLocation>
</comment>
<dbReference type="PANTHER" id="PTHR11247">
    <property type="entry name" value="PALMITOYL-PROTEIN THIOESTERASE/DOLICHYLDIPHOSPHATASE 1"/>
    <property type="match status" value="1"/>
</dbReference>
<keyword evidence="4 11" id="KW-0812">Transmembrane</keyword>
<dbReference type="InterPro" id="IPR036938">
    <property type="entry name" value="PAP2/HPO_sf"/>
</dbReference>
<evidence type="ECO:0000256" key="4">
    <source>
        <dbReference type="ARBA" id="ARBA00022692"/>
    </source>
</evidence>